<evidence type="ECO:0000256" key="6">
    <source>
        <dbReference type="SAM" id="Phobius"/>
    </source>
</evidence>
<protein>
    <submittedName>
        <fullName evidence="8">EamA family transporter</fullName>
    </submittedName>
</protein>
<dbReference type="PANTHER" id="PTHR32322:SF9">
    <property type="entry name" value="AMINO-ACID METABOLITE EFFLUX PUMP-RELATED"/>
    <property type="match status" value="1"/>
</dbReference>
<gene>
    <name evidence="8" type="ORF">LRS13_11650</name>
</gene>
<feature type="transmembrane region" description="Helical" evidence="6">
    <location>
        <begin position="239"/>
        <end position="257"/>
    </location>
</feature>
<evidence type="ECO:0000256" key="5">
    <source>
        <dbReference type="ARBA" id="ARBA00023136"/>
    </source>
</evidence>
<feature type="transmembrane region" description="Helical" evidence="6">
    <location>
        <begin position="31"/>
        <end position="52"/>
    </location>
</feature>
<organism evidence="8 9">
    <name type="scientific">Svornostia abyssi</name>
    <dbReference type="NCBI Taxonomy" id="2898438"/>
    <lineage>
        <taxon>Bacteria</taxon>
        <taxon>Bacillati</taxon>
        <taxon>Actinomycetota</taxon>
        <taxon>Thermoleophilia</taxon>
        <taxon>Solirubrobacterales</taxon>
        <taxon>Baekduiaceae</taxon>
        <taxon>Svornostia</taxon>
    </lineage>
</organism>
<feature type="transmembrane region" description="Helical" evidence="6">
    <location>
        <begin position="175"/>
        <end position="198"/>
    </location>
</feature>
<evidence type="ECO:0000259" key="7">
    <source>
        <dbReference type="Pfam" id="PF00892"/>
    </source>
</evidence>
<feature type="transmembrane region" description="Helical" evidence="6">
    <location>
        <begin position="145"/>
        <end position="168"/>
    </location>
</feature>
<dbReference type="InterPro" id="IPR037185">
    <property type="entry name" value="EmrE-like"/>
</dbReference>
<feature type="domain" description="EamA" evidence="7">
    <location>
        <begin position="9"/>
        <end position="137"/>
    </location>
</feature>
<proteinExistence type="inferred from homology"/>
<evidence type="ECO:0000256" key="3">
    <source>
        <dbReference type="ARBA" id="ARBA00022692"/>
    </source>
</evidence>
<keyword evidence="3 6" id="KW-0812">Transmembrane</keyword>
<reference evidence="9" key="1">
    <citation type="submission" date="2021-11" db="EMBL/GenBank/DDBJ databases">
        <title>Cultivation dependent microbiological survey of springs from the worlds oldest radium mine currently devoted to the extraction of radon-saturated water.</title>
        <authorList>
            <person name="Kapinusova G."/>
            <person name="Smrhova T."/>
            <person name="Strejcek M."/>
            <person name="Suman J."/>
            <person name="Jani K."/>
            <person name="Pajer P."/>
            <person name="Uhlik O."/>
        </authorList>
    </citation>
    <scope>NUCLEOTIDE SEQUENCE [LARGE SCALE GENOMIC DNA]</scope>
    <source>
        <strain evidence="9">J379</strain>
    </source>
</reference>
<feature type="transmembrane region" description="Helical" evidence="6">
    <location>
        <begin position="89"/>
        <end position="109"/>
    </location>
</feature>
<feature type="transmembrane region" description="Helical" evidence="6">
    <location>
        <begin position="64"/>
        <end position="83"/>
    </location>
</feature>
<keyword evidence="5 6" id="KW-0472">Membrane</keyword>
<dbReference type="Gene3D" id="1.10.3730.20">
    <property type="match status" value="1"/>
</dbReference>
<comment type="similarity">
    <text evidence="2">Belongs to the EamA transporter family.</text>
</comment>
<accession>A0ABY5PND3</accession>
<evidence type="ECO:0000256" key="2">
    <source>
        <dbReference type="ARBA" id="ARBA00007362"/>
    </source>
</evidence>
<evidence type="ECO:0000256" key="1">
    <source>
        <dbReference type="ARBA" id="ARBA00004141"/>
    </source>
</evidence>
<keyword evidence="9" id="KW-1185">Reference proteome</keyword>
<comment type="subcellular location">
    <subcellularLocation>
        <location evidence="1">Membrane</location>
        <topology evidence="1">Multi-pass membrane protein</topology>
    </subcellularLocation>
</comment>
<evidence type="ECO:0000256" key="4">
    <source>
        <dbReference type="ARBA" id="ARBA00022989"/>
    </source>
</evidence>
<dbReference type="PANTHER" id="PTHR32322">
    <property type="entry name" value="INNER MEMBRANE TRANSPORTER"/>
    <property type="match status" value="1"/>
</dbReference>
<dbReference type="RefSeq" id="WP_353866560.1">
    <property type="nucleotide sequence ID" value="NZ_CP088295.1"/>
</dbReference>
<evidence type="ECO:0000313" key="8">
    <source>
        <dbReference type="EMBL" id="UUY06131.1"/>
    </source>
</evidence>
<sequence>MSRRSWGALLVVAAIWGSSYLFIKVALEDLSVGWVVCGRCALGALVLVPLAAHRGQLGTLRGRWGAIVTLALVQVAVPFVLIAAGEREIASGLTGILVASVPLFTALLALRVDRTQTSRGWGLVGLLAGMAGIVLLFGLDLHGDRAAVIGGLMVVLASLGYAIGGFYLRAKLPDVPAAATAAGTMLVSAAVTLPLALATLPDHAPGLDTIGSLVVLGMGGTGIAFVLFYALIADVGMASASLVTYIAPVFAVIYGALLLDEPITAGAVAGMVLIIAGSWLAGSSRTGPSRSTEPAPARAR</sequence>
<feature type="transmembrane region" description="Helical" evidence="6">
    <location>
        <begin position="263"/>
        <end position="281"/>
    </location>
</feature>
<feature type="transmembrane region" description="Helical" evidence="6">
    <location>
        <begin position="121"/>
        <end position="139"/>
    </location>
</feature>
<evidence type="ECO:0000313" key="9">
    <source>
        <dbReference type="Proteomes" id="UP001058860"/>
    </source>
</evidence>
<dbReference type="InterPro" id="IPR000620">
    <property type="entry name" value="EamA_dom"/>
</dbReference>
<dbReference type="InterPro" id="IPR050638">
    <property type="entry name" value="AA-Vitamin_Transporters"/>
</dbReference>
<name>A0ABY5PND3_9ACTN</name>
<dbReference type="SUPFAM" id="SSF103481">
    <property type="entry name" value="Multidrug resistance efflux transporter EmrE"/>
    <property type="match status" value="2"/>
</dbReference>
<dbReference type="EMBL" id="CP088295">
    <property type="protein sequence ID" value="UUY06131.1"/>
    <property type="molecule type" value="Genomic_DNA"/>
</dbReference>
<feature type="transmembrane region" description="Helical" evidence="6">
    <location>
        <begin position="210"/>
        <end position="232"/>
    </location>
</feature>
<keyword evidence="4 6" id="KW-1133">Transmembrane helix</keyword>
<feature type="domain" description="EamA" evidence="7">
    <location>
        <begin position="149"/>
        <end position="281"/>
    </location>
</feature>
<dbReference type="Proteomes" id="UP001058860">
    <property type="component" value="Chromosome"/>
</dbReference>
<dbReference type="Pfam" id="PF00892">
    <property type="entry name" value="EamA"/>
    <property type="match status" value="2"/>
</dbReference>